<sequence length="166" mass="17573">MAEQLLIAEGSREAQYQALLPQVLALIESESDIVAAMANCSAAIQQTFNWLWTGFYLVKGEQLVLGPFQGPIACTRIPKGRGVCGSAWAQARTLIVPDVDAFPGHIACSSAARSEIVLPVCDAAGTVVAVLDIDASELAQFSELDQRYLAPVCAALGRLFNPPANA</sequence>
<accession>A0A495BJQ4</accession>
<evidence type="ECO:0000259" key="2">
    <source>
        <dbReference type="Pfam" id="PF13185"/>
    </source>
</evidence>
<comment type="caution">
    <text evidence="3">The sequence shown here is derived from an EMBL/GenBank/DDBJ whole genome shotgun (WGS) entry which is preliminary data.</text>
</comment>
<dbReference type="PANTHER" id="PTHR21021">
    <property type="entry name" value="GAF/PUTATIVE CYTOSKELETAL PROTEIN"/>
    <property type="match status" value="1"/>
</dbReference>
<dbReference type="PANTHER" id="PTHR21021:SF15">
    <property type="entry name" value="FREE METHIONINE-R-SULFOXIDE REDUCTASE"/>
    <property type="match status" value="1"/>
</dbReference>
<evidence type="ECO:0000313" key="4">
    <source>
        <dbReference type="Proteomes" id="UP000279384"/>
    </source>
</evidence>
<dbReference type="SUPFAM" id="SSF55781">
    <property type="entry name" value="GAF domain-like"/>
    <property type="match status" value="1"/>
</dbReference>
<gene>
    <name evidence="3" type="ORF">C8E02_1064</name>
</gene>
<proteinExistence type="inferred from homology"/>
<name>A0A495BJQ4_VOGIN</name>
<dbReference type="FunFam" id="3.30.450.40:FF:000008">
    <property type="entry name" value="GAF domain-containing proteins"/>
    <property type="match status" value="1"/>
</dbReference>
<dbReference type="GO" id="GO:0033745">
    <property type="term" value="F:L-methionine-(R)-S-oxide reductase activity"/>
    <property type="evidence" value="ECO:0007669"/>
    <property type="project" value="TreeGrafter"/>
</dbReference>
<organism evidence="3 4">
    <name type="scientific">Vogesella indigofera</name>
    <name type="common">Pseudomonas indigofera</name>
    <dbReference type="NCBI Taxonomy" id="45465"/>
    <lineage>
        <taxon>Bacteria</taxon>
        <taxon>Pseudomonadati</taxon>
        <taxon>Pseudomonadota</taxon>
        <taxon>Betaproteobacteria</taxon>
        <taxon>Neisseriales</taxon>
        <taxon>Chromobacteriaceae</taxon>
        <taxon>Vogesella</taxon>
    </lineage>
</organism>
<dbReference type="AlphaFoldDB" id="A0A495BJQ4"/>
<protein>
    <submittedName>
        <fullName evidence="3">GAF domain-containing protein</fullName>
    </submittedName>
</protein>
<dbReference type="InterPro" id="IPR029016">
    <property type="entry name" value="GAF-like_dom_sf"/>
</dbReference>
<evidence type="ECO:0000256" key="1">
    <source>
        <dbReference type="ARBA" id="ARBA00038454"/>
    </source>
</evidence>
<dbReference type="RefSeq" id="WP_120809912.1">
    <property type="nucleotide sequence ID" value="NZ_RBID01000011.1"/>
</dbReference>
<dbReference type="Proteomes" id="UP000279384">
    <property type="component" value="Unassembled WGS sequence"/>
</dbReference>
<reference evidence="3 4" key="1">
    <citation type="submission" date="2018-10" db="EMBL/GenBank/DDBJ databases">
        <title>Genomic Encyclopedia of Type Strains, Phase IV (KMG-IV): sequencing the most valuable type-strain genomes for metagenomic binning, comparative biology and taxonomic classification.</title>
        <authorList>
            <person name="Goeker M."/>
        </authorList>
    </citation>
    <scope>NUCLEOTIDE SEQUENCE [LARGE SCALE GENOMIC DNA]</scope>
    <source>
        <strain evidence="3 4">DSM 3303</strain>
    </source>
</reference>
<dbReference type="EMBL" id="RBID01000011">
    <property type="protein sequence ID" value="RKQ61295.1"/>
    <property type="molecule type" value="Genomic_DNA"/>
</dbReference>
<dbReference type="Gene3D" id="3.30.450.40">
    <property type="match status" value="1"/>
</dbReference>
<feature type="domain" description="GAF" evidence="2">
    <location>
        <begin position="40"/>
        <end position="158"/>
    </location>
</feature>
<dbReference type="Pfam" id="PF13185">
    <property type="entry name" value="GAF_2"/>
    <property type="match status" value="1"/>
</dbReference>
<dbReference type="GO" id="GO:0005829">
    <property type="term" value="C:cytosol"/>
    <property type="evidence" value="ECO:0007669"/>
    <property type="project" value="TreeGrafter"/>
</dbReference>
<dbReference type="InterPro" id="IPR051330">
    <property type="entry name" value="Phosphatase_reg/MetRdx"/>
</dbReference>
<evidence type="ECO:0000313" key="3">
    <source>
        <dbReference type="EMBL" id="RKQ61295.1"/>
    </source>
</evidence>
<dbReference type="InterPro" id="IPR003018">
    <property type="entry name" value="GAF"/>
</dbReference>
<comment type="similarity">
    <text evidence="1">Belongs to the free Met sulfoxide reductase family.</text>
</comment>